<keyword evidence="2" id="KW-0808">Transferase</keyword>
<accession>A0A2T0W9Z2</accession>
<feature type="domain" description="N-acetyltransferase" evidence="1">
    <location>
        <begin position="9"/>
        <end position="175"/>
    </location>
</feature>
<protein>
    <submittedName>
        <fullName evidence="2">Acetyltransferase (GNAT) family protein</fullName>
    </submittedName>
</protein>
<sequence length="176" mass="19581">MTTREEMDCTVREAIPADARGVIELLNKTATQTGFMTQGEEGLNITVEEEAHELDSIYSSENNSVIVALVEGKIIGIASISASSKPKIEHIGEIGVVIDKDYWGMGLGRLMMEDILEWADESSILKRLELKVQHRNARARALYESLGFDLEAIMKYGVKDNGEYLDVCLMSKLINQ</sequence>
<evidence type="ECO:0000259" key="1">
    <source>
        <dbReference type="PROSITE" id="PS51186"/>
    </source>
</evidence>
<dbReference type="InterPro" id="IPR016181">
    <property type="entry name" value="Acyl_CoA_acyltransferase"/>
</dbReference>
<comment type="caution">
    <text evidence="2">The sequence shown here is derived from an EMBL/GenBank/DDBJ whole genome shotgun (WGS) entry which is preliminary data.</text>
</comment>
<dbReference type="InterPro" id="IPR000182">
    <property type="entry name" value="GNAT_dom"/>
</dbReference>
<reference evidence="2 3" key="1">
    <citation type="submission" date="2018-03" db="EMBL/GenBank/DDBJ databases">
        <title>Genomic Encyclopedia of Archaeal and Bacterial Type Strains, Phase II (KMG-II): from individual species to whole genera.</title>
        <authorList>
            <person name="Goeker M."/>
        </authorList>
    </citation>
    <scope>NUCLEOTIDE SEQUENCE [LARGE SCALE GENOMIC DNA]</scope>
    <source>
        <strain evidence="2 3">DSM 13175</strain>
    </source>
</reference>
<dbReference type="PANTHER" id="PTHR43415">
    <property type="entry name" value="SPERMIDINE N(1)-ACETYLTRANSFERASE"/>
    <property type="match status" value="1"/>
</dbReference>
<dbReference type="Pfam" id="PF00583">
    <property type="entry name" value="Acetyltransf_1"/>
    <property type="match status" value="1"/>
</dbReference>
<dbReference type="AlphaFoldDB" id="A0A2T0W9Z2"/>
<evidence type="ECO:0000313" key="3">
    <source>
        <dbReference type="Proteomes" id="UP000238205"/>
    </source>
</evidence>
<organism evidence="2 3">
    <name type="scientific">Alkalibacterium olivapovliticus</name>
    <dbReference type="NCBI Taxonomy" id="99907"/>
    <lineage>
        <taxon>Bacteria</taxon>
        <taxon>Bacillati</taxon>
        <taxon>Bacillota</taxon>
        <taxon>Bacilli</taxon>
        <taxon>Lactobacillales</taxon>
        <taxon>Carnobacteriaceae</taxon>
        <taxon>Alkalibacterium</taxon>
    </lineage>
</organism>
<dbReference type="PANTHER" id="PTHR43415:SF3">
    <property type="entry name" value="GNAT-FAMILY ACETYLTRANSFERASE"/>
    <property type="match status" value="1"/>
</dbReference>
<dbReference type="Proteomes" id="UP000238205">
    <property type="component" value="Unassembled WGS sequence"/>
</dbReference>
<gene>
    <name evidence="2" type="ORF">CLV38_10452</name>
</gene>
<evidence type="ECO:0000313" key="2">
    <source>
        <dbReference type="EMBL" id="PRY83446.1"/>
    </source>
</evidence>
<dbReference type="Gene3D" id="3.40.630.30">
    <property type="match status" value="1"/>
</dbReference>
<keyword evidence="3" id="KW-1185">Reference proteome</keyword>
<proteinExistence type="predicted"/>
<dbReference type="PROSITE" id="PS51186">
    <property type="entry name" value="GNAT"/>
    <property type="match status" value="1"/>
</dbReference>
<dbReference type="CDD" id="cd04301">
    <property type="entry name" value="NAT_SF"/>
    <property type="match status" value="1"/>
</dbReference>
<dbReference type="GO" id="GO:0016747">
    <property type="term" value="F:acyltransferase activity, transferring groups other than amino-acyl groups"/>
    <property type="evidence" value="ECO:0007669"/>
    <property type="project" value="InterPro"/>
</dbReference>
<name>A0A2T0W9Z2_9LACT</name>
<dbReference type="SUPFAM" id="SSF55729">
    <property type="entry name" value="Acyl-CoA N-acyltransferases (Nat)"/>
    <property type="match status" value="1"/>
</dbReference>
<dbReference type="RefSeq" id="WP_245920523.1">
    <property type="nucleotide sequence ID" value="NZ_PVTO01000004.1"/>
</dbReference>
<dbReference type="EMBL" id="PVTO01000004">
    <property type="protein sequence ID" value="PRY83446.1"/>
    <property type="molecule type" value="Genomic_DNA"/>
</dbReference>